<dbReference type="InterPro" id="IPR043502">
    <property type="entry name" value="DNA/RNA_pol_sf"/>
</dbReference>
<dbReference type="PANTHER" id="PTHR19446">
    <property type="entry name" value="REVERSE TRANSCRIPTASES"/>
    <property type="match status" value="1"/>
</dbReference>
<organism evidence="2 3">
    <name type="scientific">Eumeta variegata</name>
    <name type="common">Bagworm moth</name>
    <name type="synonym">Eumeta japonica</name>
    <dbReference type="NCBI Taxonomy" id="151549"/>
    <lineage>
        <taxon>Eukaryota</taxon>
        <taxon>Metazoa</taxon>
        <taxon>Ecdysozoa</taxon>
        <taxon>Arthropoda</taxon>
        <taxon>Hexapoda</taxon>
        <taxon>Insecta</taxon>
        <taxon>Pterygota</taxon>
        <taxon>Neoptera</taxon>
        <taxon>Endopterygota</taxon>
        <taxon>Lepidoptera</taxon>
        <taxon>Glossata</taxon>
        <taxon>Ditrysia</taxon>
        <taxon>Tineoidea</taxon>
        <taxon>Psychidae</taxon>
        <taxon>Oiketicinae</taxon>
        <taxon>Eumeta</taxon>
    </lineage>
</organism>
<dbReference type="CDD" id="cd01650">
    <property type="entry name" value="RT_nLTR_like"/>
    <property type="match status" value="1"/>
</dbReference>
<dbReference type="SUPFAM" id="SSF56672">
    <property type="entry name" value="DNA/RNA polymerases"/>
    <property type="match status" value="1"/>
</dbReference>
<dbReference type="EMBL" id="BGZK01000125">
    <property type="protein sequence ID" value="GBP21024.1"/>
    <property type="molecule type" value="Genomic_DNA"/>
</dbReference>
<dbReference type="InterPro" id="IPR000477">
    <property type="entry name" value="RT_dom"/>
</dbReference>
<evidence type="ECO:0000259" key="1">
    <source>
        <dbReference type="PROSITE" id="PS50878"/>
    </source>
</evidence>
<comment type="caution">
    <text evidence="2">The sequence shown here is derived from an EMBL/GenBank/DDBJ whole genome shotgun (WGS) entry which is preliminary data.</text>
</comment>
<evidence type="ECO:0000313" key="2">
    <source>
        <dbReference type="EMBL" id="GBP21024.1"/>
    </source>
</evidence>
<name>A0A4C1U4X6_EUMVA</name>
<dbReference type="OrthoDB" id="7382669at2759"/>
<reference evidence="2 3" key="1">
    <citation type="journal article" date="2019" name="Commun. Biol.">
        <title>The bagworm genome reveals a unique fibroin gene that provides high tensile strength.</title>
        <authorList>
            <person name="Kono N."/>
            <person name="Nakamura H."/>
            <person name="Ohtoshi R."/>
            <person name="Tomita M."/>
            <person name="Numata K."/>
            <person name="Arakawa K."/>
        </authorList>
    </citation>
    <scope>NUCLEOTIDE SEQUENCE [LARGE SCALE GENOMIC DNA]</scope>
</reference>
<gene>
    <name evidence="2" type="ORF">EVAR_11055_1</name>
</gene>
<evidence type="ECO:0000313" key="3">
    <source>
        <dbReference type="Proteomes" id="UP000299102"/>
    </source>
</evidence>
<dbReference type="GO" id="GO:0071897">
    <property type="term" value="P:DNA biosynthetic process"/>
    <property type="evidence" value="ECO:0007669"/>
    <property type="project" value="UniProtKB-ARBA"/>
</dbReference>
<keyword evidence="3" id="KW-1185">Reference proteome</keyword>
<sequence>MSGVLRALCPDDDPGRDTEYHSLVRVAAATIPSGRDAAPLGGVELGRIIGSLPHTAPGLDGISSRIVRHVWRAAQQEVTRVYDRCVIEGVFPGVWKCGRLLVLPKGNGRAATDPKAYRPITLLSVLGKILERILLKLAVSMTVNLSTSQHGFTVGRSTRSALNTILGTARDSTEKYVQCIFLDISGAFDNAWWPMILTKAKQGGLSPNLYRLLTSYFADRKVGLIIGTEVSWKGSTMGCPQGSVLGPTLWNVLMDDLLRLPFPAGVKVVAYADDLTVLVGAPSRSEIERRSQTALDLIREWGGRNRLGFSPAKSCSMTVKGRLQRPPTVRMGGDSIRAVSAATVLGVVIDDRLSFAQHALSIGERAAKSFGKMSRVSAASWGMRYPSLLTIYRGTFLATVTYAAGCWYKRASLHVVRSALLRTQRPALTLLTKAYRTTSTAALPVLAGVLPADLDVILAGRVDSERDYLTGAEVGALRRRVREEVMDDWQRRWDEEKNGRELFRYFPSVSVRLSLDWVEPDYETSQLLTGHGCFRRRLYDLGLNETSVCMCGLTDEDMHHVLWACPLYDDIRAEMLGGLEVLQVGPVYYADLVGSQANFRRFREFARAWHRLRGGLQ</sequence>
<dbReference type="Pfam" id="PF00078">
    <property type="entry name" value="RVT_1"/>
    <property type="match status" value="1"/>
</dbReference>
<accession>A0A4C1U4X6</accession>
<dbReference type="STRING" id="151549.A0A4C1U4X6"/>
<dbReference type="AlphaFoldDB" id="A0A4C1U4X6"/>
<dbReference type="PROSITE" id="PS50878">
    <property type="entry name" value="RT_POL"/>
    <property type="match status" value="1"/>
</dbReference>
<feature type="domain" description="Reverse transcriptase" evidence="1">
    <location>
        <begin position="84"/>
        <end position="349"/>
    </location>
</feature>
<dbReference type="Proteomes" id="UP000299102">
    <property type="component" value="Unassembled WGS sequence"/>
</dbReference>
<protein>
    <submittedName>
        <fullName evidence="2">Retrovirus-related Pol polyprotein from type-1 retrotransposable element R1</fullName>
    </submittedName>
</protein>
<proteinExistence type="predicted"/>